<dbReference type="CDD" id="cd05403">
    <property type="entry name" value="NT_KNTase_like"/>
    <property type="match status" value="1"/>
</dbReference>
<dbReference type="KEGG" id="ske:Sked_37660"/>
<dbReference type="EMBL" id="CP001819">
    <property type="protein sequence ID" value="ACZ23649.1"/>
    <property type="molecule type" value="Genomic_DNA"/>
</dbReference>
<feature type="domain" description="Polymerase nucleotidyl transferase" evidence="1">
    <location>
        <begin position="117"/>
        <end position="185"/>
    </location>
</feature>
<dbReference type="GO" id="GO:0016779">
    <property type="term" value="F:nucleotidyltransferase activity"/>
    <property type="evidence" value="ECO:0007669"/>
    <property type="project" value="InterPro"/>
</dbReference>
<evidence type="ECO:0000259" key="1">
    <source>
        <dbReference type="Pfam" id="PF01909"/>
    </source>
</evidence>
<protein>
    <recommendedName>
        <fullName evidence="1">Polymerase nucleotidyl transferase domain-containing protein</fullName>
    </recommendedName>
</protein>
<gene>
    <name evidence="2" type="ordered locus">Sked_37660</name>
</gene>
<evidence type="ECO:0000313" key="2">
    <source>
        <dbReference type="EMBL" id="ACZ23649.1"/>
    </source>
</evidence>
<accession>D1BGD2</accession>
<dbReference type="SUPFAM" id="SSF81301">
    <property type="entry name" value="Nucleotidyltransferase"/>
    <property type="match status" value="1"/>
</dbReference>
<dbReference type="InterPro" id="IPR002934">
    <property type="entry name" value="Polymerase_NTP_transf_dom"/>
</dbReference>
<dbReference type="OrthoDB" id="3826063at2"/>
<dbReference type="Gene3D" id="3.30.460.10">
    <property type="entry name" value="Beta Polymerase, domain 2"/>
    <property type="match status" value="1"/>
</dbReference>
<organism evidence="2 3">
    <name type="scientific">Sanguibacter keddieii (strain ATCC 51767 / DSM 10542 / NCFB 3025 / ST-74)</name>
    <dbReference type="NCBI Taxonomy" id="446469"/>
    <lineage>
        <taxon>Bacteria</taxon>
        <taxon>Bacillati</taxon>
        <taxon>Actinomycetota</taxon>
        <taxon>Actinomycetes</taxon>
        <taxon>Micrococcales</taxon>
        <taxon>Sanguibacteraceae</taxon>
        <taxon>Sanguibacter</taxon>
    </lineage>
</organism>
<dbReference type="eggNOG" id="COG1708">
    <property type="taxonomic scope" value="Bacteria"/>
</dbReference>
<dbReference type="AlphaFoldDB" id="D1BGD2"/>
<dbReference type="STRING" id="446469.Sked_37660"/>
<sequence length="216" mass="23255">MRTQHPLATVTPTLDGDVLVALASAPQVTFTTGQVERLMRLGGTSKGSLTGIRKVLNRLVAEGTVDRETVAGVGAYRFNDEHLAAPAILALVNLRSSLVGRLEETTRSWGAPPVFGALFGSAARGQMTGDSDIDIFLVRPGEVDDQVWGDQVASLSGQVRRWTGNRAEVLELDEAEVVEHPDDLVLGEVVRDGLVFAGPPTWLVRLQRPGRRRGTP</sequence>
<proteinExistence type="predicted"/>
<reference evidence="2 3" key="1">
    <citation type="journal article" date="2009" name="Stand. Genomic Sci.">
        <title>Complete genome sequence of Sanguibacter keddieii type strain (ST-74).</title>
        <authorList>
            <person name="Ivanova N."/>
            <person name="Sikorski J."/>
            <person name="Sims D."/>
            <person name="Brettin T."/>
            <person name="Detter J.C."/>
            <person name="Han C."/>
            <person name="Lapidus A."/>
            <person name="Copeland A."/>
            <person name="Glavina Del Rio T."/>
            <person name="Nolan M."/>
            <person name="Chen F."/>
            <person name="Lucas S."/>
            <person name="Tice H."/>
            <person name="Cheng J.F."/>
            <person name="Bruce D."/>
            <person name="Goodwin L."/>
            <person name="Pitluck S."/>
            <person name="Pati A."/>
            <person name="Mavromatis K."/>
            <person name="Chen A."/>
            <person name="Palaniappan K."/>
            <person name="D'haeseleer P."/>
            <person name="Chain P."/>
            <person name="Bristow J."/>
            <person name="Eisen J.A."/>
            <person name="Markowitz V."/>
            <person name="Hugenholtz P."/>
            <person name="Goker M."/>
            <person name="Pukall R."/>
            <person name="Klenk H.P."/>
            <person name="Kyrpides N.C."/>
        </authorList>
    </citation>
    <scope>NUCLEOTIDE SEQUENCE [LARGE SCALE GENOMIC DNA]</scope>
    <source>
        <strain evidence="3">ATCC 51767 / DSM 10542 / NCFB 3025 / ST-74</strain>
    </source>
</reference>
<name>D1BGD2_SANKS</name>
<dbReference type="Proteomes" id="UP000000322">
    <property type="component" value="Chromosome"/>
</dbReference>
<evidence type="ECO:0000313" key="3">
    <source>
        <dbReference type="Proteomes" id="UP000000322"/>
    </source>
</evidence>
<dbReference type="Pfam" id="PF01909">
    <property type="entry name" value="NTP_transf_2"/>
    <property type="match status" value="1"/>
</dbReference>
<dbReference type="HOGENOM" id="CLU_101755_0_0_11"/>
<dbReference type="InterPro" id="IPR043519">
    <property type="entry name" value="NT_sf"/>
</dbReference>
<keyword evidence="3" id="KW-1185">Reference proteome</keyword>